<dbReference type="InterPro" id="IPR009045">
    <property type="entry name" value="Zn_M74/Hedgehog-like"/>
</dbReference>
<reference evidence="3" key="1">
    <citation type="submission" date="2020-10" db="EMBL/GenBank/DDBJ databases">
        <authorList>
            <person name="Castelo-Branco R."/>
            <person name="Eusebio N."/>
            <person name="Adriana R."/>
            <person name="Vieira A."/>
            <person name="Brugerolle De Fraissinette N."/>
            <person name="Rezende De Castro R."/>
            <person name="Schneider M.P."/>
            <person name="Vasconcelos V."/>
            <person name="Leao P.N."/>
        </authorList>
    </citation>
    <scope>NUCLEOTIDE SEQUENCE</scope>
    <source>
        <strain evidence="3">LEGE 11480</strain>
    </source>
</reference>
<sequence length="290" mass="31607">MRSPHPPAPPIRWQVLRQKWSSLCITFLVAGLVLIIGNKLGFFLSPPSPNASVINQPSVLPTPAGNGSGFVTPPPPPLVRPVPSVTPSALPPDPIATPSAPVPVIPPPDPTPVAPVNTRFGHLPYNEAASRRLGSIGKFVRENYEREEYLDVEAGRAFQIMVDAARSQGVHLMGISGFRSIADQRQLFDRQIERKGSAQAAAKWSAPPGHSEHHTGYAIDIGDVTRDDADIKVKFETTPAYQWLVTNAGQYGFEQSFPRGNAQGVSYEPWHWRYVGTPTAQQIFASARVQ</sequence>
<dbReference type="InterPro" id="IPR003709">
    <property type="entry name" value="VanY-like_core_dom"/>
</dbReference>
<keyword evidence="4" id="KW-1185">Reference proteome</keyword>
<organism evidence="3 4">
    <name type="scientific">Romeriopsis navalis LEGE 11480</name>
    <dbReference type="NCBI Taxonomy" id="2777977"/>
    <lineage>
        <taxon>Bacteria</taxon>
        <taxon>Bacillati</taxon>
        <taxon>Cyanobacteriota</taxon>
        <taxon>Cyanophyceae</taxon>
        <taxon>Leptolyngbyales</taxon>
        <taxon>Leptolyngbyaceae</taxon>
        <taxon>Romeriopsis</taxon>
        <taxon>Romeriopsis navalis</taxon>
    </lineage>
</organism>
<dbReference type="GO" id="GO:0008233">
    <property type="term" value="F:peptidase activity"/>
    <property type="evidence" value="ECO:0007669"/>
    <property type="project" value="InterPro"/>
</dbReference>
<evidence type="ECO:0000259" key="2">
    <source>
        <dbReference type="Pfam" id="PF02557"/>
    </source>
</evidence>
<dbReference type="InterPro" id="IPR058193">
    <property type="entry name" value="VanY/YodJ_core_dom"/>
</dbReference>
<dbReference type="GO" id="GO:0006508">
    <property type="term" value="P:proteolysis"/>
    <property type="evidence" value="ECO:0007669"/>
    <property type="project" value="InterPro"/>
</dbReference>
<dbReference type="PANTHER" id="PTHR34385:SF1">
    <property type="entry name" value="PEPTIDOGLYCAN L-ALANYL-D-GLUTAMATE ENDOPEPTIDASE CWLK"/>
    <property type="match status" value="1"/>
</dbReference>
<gene>
    <name evidence="3" type="ORF">IQ266_20160</name>
</gene>
<evidence type="ECO:0000256" key="1">
    <source>
        <dbReference type="SAM" id="Phobius"/>
    </source>
</evidence>
<proteinExistence type="predicted"/>
<dbReference type="Gene3D" id="3.30.1380.10">
    <property type="match status" value="1"/>
</dbReference>
<evidence type="ECO:0000313" key="3">
    <source>
        <dbReference type="EMBL" id="MBE9032056.1"/>
    </source>
</evidence>
<keyword evidence="1" id="KW-0812">Transmembrane</keyword>
<dbReference type="AlphaFoldDB" id="A0A928Z407"/>
<comment type="caution">
    <text evidence="3">The sequence shown here is derived from an EMBL/GenBank/DDBJ whole genome shotgun (WGS) entry which is preliminary data.</text>
</comment>
<dbReference type="Proteomes" id="UP000625316">
    <property type="component" value="Unassembled WGS sequence"/>
</dbReference>
<name>A0A928Z407_9CYAN</name>
<dbReference type="InterPro" id="IPR052179">
    <property type="entry name" value="DD-CPase-like"/>
</dbReference>
<dbReference type="SUPFAM" id="SSF55166">
    <property type="entry name" value="Hedgehog/DD-peptidase"/>
    <property type="match status" value="1"/>
</dbReference>
<dbReference type="PANTHER" id="PTHR34385">
    <property type="entry name" value="D-ALANYL-D-ALANINE CARBOXYPEPTIDASE"/>
    <property type="match status" value="1"/>
</dbReference>
<accession>A0A928Z407</accession>
<feature type="domain" description="D-alanyl-D-alanine carboxypeptidase-like core" evidence="2">
    <location>
        <begin position="148"/>
        <end position="276"/>
    </location>
</feature>
<dbReference type="Pfam" id="PF02557">
    <property type="entry name" value="VanY"/>
    <property type="match status" value="1"/>
</dbReference>
<protein>
    <submittedName>
        <fullName evidence="3">M15 family metallopeptidase</fullName>
    </submittedName>
</protein>
<dbReference type="CDD" id="cd14852">
    <property type="entry name" value="LD-carboxypeptidase"/>
    <property type="match status" value="1"/>
</dbReference>
<dbReference type="EMBL" id="JADEXQ010000086">
    <property type="protein sequence ID" value="MBE9032056.1"/>
    <property type="molecule type" value="Genomic_DNA"/>
</dbReference>
<keyword evidence="1" id="KW-1133">Transmembrane helix</keyword>
<feature type="transmembrane region" description="Helical" evidence="1">
    <location>
        <begin position="20"/>
        <end position="44"/>
    </location>
</feature>
<evidence type="ECO:0000313" key="4">
    <source>
        <dbReference type="Proteomes" id="UP000625316"/>
    </source>
</evidence>
<keyword evidence="1" id="KW-0472">Membrane</keyword>